<dbReference type="GO" id="GO:0005524">
    <property type="term" value="F:ATP binding"/>
    <property type="evidence" value="ECO:0007669"/>
    <property type="project" value="TreeGrafter"/>
</dbReference>
<dbReference type="GO" id="GO:0009898">
    <property type="term" value="C:cytoplasmic side of plasma membrane"/>
    <property type="evidence" value="ECO:0007669"/>
    <property type="project" value="TreeGrafter"/>
</dbReference>
<evidence type="ECO:0000313" key="6">
    <source>
        <dbReference type="Proteomes" id="UP000295504"/>
    </source>
</evidence>
<dbReference type="Proteomes" id="UP000295504">
    <property type="component" value="Unassembled WGS sequence"/>
</dbReference>
<dbReference type="PANTHER" id="PTHR43384">
    <property type="entry name" value="SEPTUM SITE-DETERMINING PROTEIN MIND HOMOLOG, CHLOROPLASTIC-RELATED"/>
    <property type="match status" value="1"/>
</dbReference>
<dbReference type="GO" id="GO:0016887">
    <property type="term" value="F:ATP hydrolysis activity"/>
    <property type="evidence" value="ECO:0007669"/>
    <property type="project" value="TreeGrafter"/>
</dbReference>
<dbReference type="AlphaFoldDB" id="A0A4R2TEK6"/>
<evidence type="ECO:0000256" key="1">
    <source>
        <dbReference type="ARBA" id="ARBA00018672"/>
    </source>
</evidence>
<dbReference type="Gene3D" id="3.40.50.300">
    <property type="entry name" value="P-loop containing nucleotide triphosphate hydrolases"/>
    <property type="match status" value="1"/>
</dbReference>
<dbReference type="PANTHER" id="PTHR43384:SF13">
    <property type="entry name" value="SLR0110 PROTEIN"/>
    <property type="match status" value="1"/>
</dbReference>
<dbReference type="EMBL" id="SLYC01000027">
    <property type="protein sequence ID" value="TCQ01501.1"/>
    <property type="molecule type" value="Genomic_DNA"/>
</dbReference>
<feature type="domain" description="Response regulatory" evidence="4">
    <location>
        <begin position="5"/>
        <end position="121"/>
    </location>
</feature>
<dbReference type="GO" id="GO:0005829">
    <property type="term" value="C:cytosol"/>
    <property type="evidence" value="ECO:0007669"/>
    <property type="project" value="TreeGrafter"/>
</dbReference>
<dbReference type="GO" id="GO:0051782">
    <property type="term" value="P:negative regulation of cell division"/>
    <property type="evidence" value="ECO:0007669"/>
    <property type="project" value="TreeGrafter"/>
</dbReference>
<dbReference type="SUPFAM" id="SSF52172">
    <property type="entry name" value="CheY-like"/>
    <property type="match status" value="1"/>
</dbReference>
<comment type="caution">
    <text evidence="5">The sequence shown here is derived from an EMBL/GenBank/DDBJ whole genome shotgun (WGS) entry which is preliminary data.</text>
</comment>
<dbReference type="InterPro" id="IPR050625">
    <property type="entry name" value="ParA/MinD_ATPase"/>
</dbReference>
<keyword evidence="6" id="KW-1185">Reference proteome</keyword>
<accession>A0A4R2TEK6</accession>
<evidence type="ECO:0000256" key="3">
    <source>
        <dbReference type="PROSITE-ProRule" id="PRU00169"/>
    </source>
</evidence>
<sequence length="406" mass="45614">MDKIRVLIASDLVANEGYYLNVFSSTEDLKIVAEVNNGEMAIKKTEQLLPDVLIVDLNMSAPDGITVTEKVVSRYPNIPTIIISDRRDLEYFKKAMQAGAKDYLVKPFLDEELTDCIRRVYHNEKKKLAALENSKILNVKHKHKAPQIVTVFGTKGGAGKTTLSVNLAIQIAKETMKKVVLVDLDLQFGDVAVFLNILPKKSISELVQERNKIDIDLLESYLIPHLSGIKILPAPIRPEDSELINAENVLEILTVLRNHYDYVIIDTPPFFHETTLGALDISNQIVLIMSMDLPAIKNMKLSLDLLDTLHYKDKTKLVLNRASEDFGITPRDVENTLEFNLANLMPSDGKLVVKAANRGVPFIMNKTNSKISKAIEDIAKMVIEDYGYQKDLEASKSKRSLFKFFG</sequence>
<dbReference type="SMART" id="SM00448">
    <property type="entry name" value="REC"/>
    <property type="match status" value="1"/>
</dbReference>
<dbReference type="GO" id="GO:0000160">
    <property type="term" value="P:phosphorelay signal transduction system"/>
    <property type="evidence" value="ECO:0007669"/>
    <property type="project" value="InterPro"/>
</dbReference>
<proteinExistence type="predicted"/>
<dbReference type="InterPro" id="IPR027417">
    <property type="entry name" value="P-loop_NTPase"/>
</dbReference>
<feature type="modified residue" description="4-aspartylphosphate" evidence="3">
    <location>
        <position position="56"/>
    </location>
</feature>
<evidence type="ECO:0000256" key="2">
    <source>
        <dbReference type="ARBA" id="ARBA00024867"/>
    </source>
</evidence>
<evidence type="ECO:0000313" key="5">
    <source>
        <dbReference type="EMBL" id="TCQ01501.1"/>
    </source>
</evidence>
<dbReference type="SUPFAM" id="SSF52540">
    <property type="entry name" value="P-loop containing nucleoside triphosphate hydrolases"/>
    <property type="match status" value="1"/>
</dbReference>
<organism evidence="5 6">
    <name type="scientific">Serpentinicella alkaliphila</name>
    <dbReference type="NCBI Taxonomy" id="1734049"/>
    <lineage>
        <taxon>Bacteria</taxon>
        <taxon>Bacillati</taxon>
        <taxon>Bacillota</taxon>
        <taxon>Clostridia</taxon>
        <taxon>Peptostreptococcales</taxon>
        <taxon>Natronincolaceae</taxon>
        <taxon>Serpentinicella</taxon>
    </lineage>
</organism>
<gene>
    <name evidence="5" type="ORF">EDD79_102720</name>
</gene>
<dbReference type="Gene3D" id="3.40.50.2300">
    <property type="match status" value="1"/>
</dbReference>
<dbReference type="RefSeq" id="WP_165913718.1">
    <property type="nucleotide sequence ID" value="NZ_CP058648.1"/>
</dbReference>
<dbReference type="InterPro" id="IPR011006">
    <property type="entry name" value="CheY-like_superfamily"/>
</dbReference>
<comment type="function">
    <text evidence="2">May play the central regulatory role in sporulation. It may be an element of the effector pathway responsible for the activation of sporulation genes in response to nutritional stress. Spo0A may act in concert with spo0H (a sigma factor) to control the expression of some genes that are critical to the sporulation process.</text>
</comment>
<reference evidence="5 6" key="1">
    <citation type="submission" date="2019-03" db="EMBL/GenBank/DDBJ databases">
        <title>Genomic Encyclopedia of Type Strains, Phase IV (KMG-IV): sequencing the most valuable type-strain genomes for metagenomic binning, comparative biology and taxonomic classification.</title>
        <authorList>
            <person name="Goeker M."/>
        </authorList>
    </citation>
    <scope>NUCLEOTIDE SEQUENCE [LARGE SCALE GENOMIC DNA]</scope>
    <source>
        <strain evidence="5 6">DSM 100013</strain>
    </source>
</reference>
<keyword evidence="3" id="KW-0597">Phosphoprotein</keyword>
<dbReference type="InterPro" id="IPR025669">
    <property type="entry name" value="AAA_dom"/>
</dbReference>
<dbReference type="PROSITE" id="PS50110">
    <property type="entry name" value="RESPONSE_REGULATORY"/>
    <property type="match status" value="1"/>
</dbReference>
<evidence type="ECO:0000259" key="4">
    <source>
        <dbReference type="PROSITE" id="PS50110"/>
    </source>
</evidence>
<dbReference type="Pfam" id="PF00072">
    <property type="entry name" value="Response_reg"/>
    <property type="match status" value="1"/>
</dbReference>
<dbReference type="Pfam" id="PF13614">
    <property type="entry name" value="AAA_31"/>
    <property type="match status" value="1"/>
</dbReference>
<dbReference type="InterPro" id="IPR001789">
    <property type="entry name" value="Sig_transdc_resp-reg_receiver"/>
</dbReference>
<protein>
    <recommendedName>
        <fullName evidence="1">Stage 0 sporulation protein A homolog</fullName>
    </recommendedName>
</protein>
<name>A0A4R2TEK6_9FIRM</name>